<evidence type="ECO:0000256" key="1">
    <source>
        <dbReference type="SAM" id="MobiDB-lite"/>
    </source>
</evidence>
<dbReference type="EMBL" id="CP118375">
    <property type="protein sequence ID" value="WFD42566.1"/>
    <property type="molecule type" value="Genomic_DNA"/>
</dbReference>
<dbReference type="AlphaFoldDB" id="A0AAF0FA82"/>
<dbReference type="Pfam" id="PF00339">
    <property type="entry name" value="Arrestin_N"/>
    <property type="match status" value="1"/>
</dbReference>
<feature type="region of interest" description="Disordered" evidence="1">
    <location>
        <begin position="257"/>
        <end position="300"/>
    </location>
</feature>
<feature type="compositionally biased region" description="Basic and acidic residues" evidence="1">
    <location>
        <begin position="258"/>
        <end position="294"/>
    </location>
</feature>
<organism evidence="3 4">
    <name type="scientific">Malassezia psittaci</name>
    <dbReference type="NCBI Taxonomy" id="1821823"/>
    <lineage>
        <taxon>Eukaryota</taxon>
        <taxon>Fungi</taxon>
        <taxon>Dikarya</taxon>
        <taxon>Basidiomycota</taxon>
        <taxon>Ustilaginomycotina</taxon>
        <taxon>Malasseziomycetes</taxon>
        <taxon>Malasseziales</taxon>
        <taxon>Malasseziaceae</taxon>
        <taxon>Malassezia</taxon>
    </lineage>
</organism>
<accession>A0AAF0FA82</accession>
<proteinExistence type="predicted"/>
<dbReference type="Gene3D" id="2.60.40.640">
    <property type="match status" value="1"/>
</dbReference>
<feature type="compositionally biased region" description="Polar residues" evidence="1">
    <location>
        <begin position="196"/>
        <end position="208"/>
    </location>
</feature>
<feature type="domain" description="Arrestin-like N-terminal" evidence="2">
    <location>
        <begin position="305"/>
        <end position="356"/>
    </location>
</feature>
<name>A0AAF0FA82_9BASI</name>
<evidence type="ECO:0000313" key="4">
    <source>
        <dbReference type="Proteomes" id="UP001214628"/>
    </source>
</evidence>
<feature type="region of interest" description="Disordered" evidence="1">
    <location>
        <begin position="98"/>
        <end position="228"/>
    </location>
</feature>
<feature type="region of interest" description="Disordered" evidence="1">
    <location>
        <begin position="645"/>
        <end position="731"/>
    </location>
</feature>
<dbReference type="InterPro" id="IPR014752">
    <property type="entry name" value="Arrestin-like_C"/>
</dbReference>
<feature type="compositionally biased region" description="Polar residues" evidence="1">
    <location>
        <begin position="659"/>
        <end position="670"/>
    </location>
</feature>
<sequence>MRVNFIQNVVFLRPPQNPTGDFEQRTHEQPPLSNDELVRGIVHLFVPTARHVDGIRVQLRVTQSLAVLDSSFNYVPTNWENSTLMERTLEIGVPMRLSKLNPGREPSASVTRAHSPAPNYGGGGRHNDSHRRESSRAESRHSEGGGVLGKMVRGVSRGRTPFRRDHSPAPAETSHTRSHSRLGVLGSDHGDHSSSRSATPQERTSGPTSDFILSPERRSAQGTPISDADIDHISQALEEHGLRGRNASMHSYEVLTRNLDEHSRGASSRRDYDGGSRTRESSLPRGQSPDDERRGRSKMKAADVVVHDENENGLELTKGVHAFEFAFIIPADSPPYDRSPFGKIKYLVKVTALGAGRAKSNVEEWKEFFPMVNPAPDGGMTPMTVLYNNVHATVGMLSIACTSNNISVGGLFNIDVHSPCSPVDLIVYMVRVSLHTTIELSTRRKGKQYVPVQKRKLFEKGHVVPPDQVTSGNTDTMPGYVRYAGTDHAWTVQGVARLPDDNAIRPSTIAGTRSALRFHHALVVEVVHSRDSPDIPDCTTPDGKRKLKVFTLRQNVIIPSCCCAFDAVTLPTYTPKDTDAVNIPVLNHGFSDWDQIVRANQDTGESHQMCVCGMSLADLSKAERAMLPPPDPTDLLLDRVRHTGKIGEFPSSGDPDSEASGSRGSDSNEPGGNRLSWAAPPHLSSQNESQYGSMSRTSPRTLYSGAASSDASPLLLNQTPQELPPAYSLNQ</sequence>
<keyword evidence="4" id="KW-1185">Reference proteome</keyword>
<reference evidence="3" key="1">
    <citation type="submission" date="2023-02" db="EMBL/GenBank/DDBJ databases">
        <title>Mating type loci evolution in Malassezia.</title>
        <authorList>
            <person name="Coelho M.A."/>
        </authorList>
    </citation>
    <scope>NUCLEOTIDE SEQUENCE</scope>
    <source>
        <strain evidence="3">CBS 14136</strain>
    </source>
</reference>
<feature type="compositionally biased region" description="Polar residues" evidence="1">
    <location>
        <begin position="683"/>
        <end position="721"/>
    </location>
</feature>
<dbReference type="Proteomes" id="UP001214628">
    <property type="component" value="Chromosome 1"/>
</dbReference>
<protein>
    <recommendedName>
        <fullName evidence="2">Arrestin-like N-terminal domain-containing protein</fullName>
    </recommendedName>
</protein>
<evidence type="ECO:0000313" key="3">
    <source>
        <dbReference type="EMBL" id="WFD42566.1"/>
    </source>
</evidence>
<feature type="compositionally biased region" description="Basic and acidic residues" evidence="1">
    <location>
        <begin position="125"/>
        <end position="143"/>
    </location>
</feature>
<evidence type="ECO:0000259" key="2">
    <source>
        <dbReference type="Pfam" id="PF00339"/>
    </source>
</evidence>
<gene>
    <name evidence="3" type="ORF">MPSI1_001212</name>
</gene>
<dbReference type="InterPro" id="IPR011021">
    <property type="entry name" value="Arrestin-like_N"/>
</dbReference>